<evidence type="ECO:0000313" key="3">
    <source>
        <dbReference type="Proteomes" id="UP001596157"/>
    </source>
</evidence>
<evidence type="ECO:0000256" key="1">
    <source>
        <dbReference type="SAM" id="Phobius"/>
    </source>
</evidence>
<dbReference type="RefSeq" id="WP_378242698.1">
    <property type="nucleotide sequence ID" value="NZ_JBHSKF010000001.1"/>
</dbReference>
<feature type="transmembrane region" description="Helical" evidence="1">
    <location>
        <begin position="48"/>
        <end position="81"/>
    </location>
</feature>
<sequence length="83" mass="8502">MRPADHAPAPTAWSPAVAPPLRGTERVLLVAERAVGRLAPTLRAALLMLLSALAGVATVAAFAGLLAAVLSCLVLLTLAVLRR</sequence>
<keyword evidence="1" id="KW-0812">Transmembrane</keyword>
<keyword evidence="3" id="KW-1185">Reference proteome</keyword>
<organism evidence="2 3">
    <name type="scientific">Actinokineospora guangxiensis</name>
    <dbReference type="NCBI Taxonomy" id="1490288"/>
    <lineage>
        <taxon>Bacteria</taxon>
        <taxon>Bacillati</taxon>
        <taxon>Actinomycetota</taxon>
        <taxon>Actinomycetes</taxon>
        <taxon>Pseudonocardiales</taxon>
        <taxon>Pseudonocardiaceae</taxon>
        <taxon>Actinokineospora</taxon>
    </lineage>
</organism>
<gene>
    <name evidence="2" type="ORF">ACFPM7_00975</name>
</gene>
<comment type="caution">
    <text evidence="2">The sequence shown here is derived from an EMBL/GenBank/DDBJ whole genome shotgun (WGS) entry which is preliminary data.</text>
</comment>
<keyword evidence="1" id="KW-0472">Membrane</keyword>
<protein>
    <recommendedName>
        <fullName evidence="4">Sensor histidine kinase</fullName>
    </recommendedName>
</protein>
<dbReference type="EMBL" id="JBHSKF010000001">
    <property type="protein sequence ID" value="MFC5285610.1"/>
    <property type="molecule type" value="Genomic_DNA"/>
</dbReference>
<keyword evidence="1" id="KW-1133">Transmembrane helix</keyword>
<reference evidence="3" key="1">
    <citation type="journal article" date="2019" name="Int. J. Syst. Evol. Microbiol.">
        <title>The Global Catalogue of Microorganisms (GCM) 10K type strain sequencing project: providing services to taxonomists for standard genome sequencing and annotation.</title>
        <authorList>
            <consortium name="The Broad Institute Genomics Platform"/>
            <consortium name="The Broad Institute Genome Sequencing Center for Infectious Disease"/>
            <person name="Wu L."/>
            <person name="Ma J."/>
        </authorList>
    </citation>
    <scope>NUCLEOTIDE SEQUENCE [LARGE SCALE GENOMIC DNA]</scope>
    <source>
        <strain evidence="3">CCUG 59778</strain>
    </source>
</reference>
<name>A0ABW0EH90_9PSEU</name>
<evidence type="ECO:0000313" key="2">
    <source>
        <dbReference type="EMBL" id="MFC5285610.1"/>
    </source>
</evidence>
<proteinExistence type="predicted"/>
<accession>A0ABW0EH90</accession>
<evidence type="ECO:0008006" key="4">
    <source>
        <dbReference type="Google" id="ProtNLM"/>
    </source>
</evidence>
<dbReference type="Proteomes" id="UP001596157">
    <property type="component" value="Unassembled WGS sequence"/>
</dbReference>